<evidence type="ECO:0000313" key="3">
    <source>
        <dbReference type="Proteomes" id="UP000636453"/>
    </source>
</evidence>
<reference evidence="2" key="1">
    <citation type="journal article" date="2014" name="Int. J. Syst. Evol. Microbiol.">
        <title>Complete genome sequence of Corynebacterium casei LMG S-19264T (=DSM 44701T), isolated from a smear-ripened cheese.</title>
        <authorList>
            <consortium name="US DOE Joint Genome Institute (JGI-PGF)"/>
            <person name="Walter F."/>
            <person name="Albersmeier A."/>
            <person name="Kalinowski J."/>
            <person name="Ruckert C."/>
        </authorList>
    </citation>
    <scope>NUCLEOTIDE SEQUENCE</scope>
    <source>
        <strain evidence="2">KCTC 32020</strain>
    </source>
</reference>
<gene>
    <name evidence="2" type="ORF">GCM10007167_27530</name>
</gene>
<dbReference type="AlphaFoldDB" id="A0A918ZDK2"/>
<keyword evidence="1" id="KW-0812">Transmembrane</keyword>
<name>A0A918ZDK2_9GAMM</name>
<dbReference type="Proteomes" id="UP000636453">
    <property type="component" value="Unassembled WGS sequence"/>
</dbReference>
<feature type="transmembrane region" description="Helical" evidence="1">
    <location>
        <begin position="121"/>
        <end position="142"/>
    </location>
</feature>
<reference evidence="2" key="2">
    <citation type="submission" date="2020-09" db="EMBL/GenBank/DDBJ databases">
        <authorList>
            <person name="Sun Q."/>
            <person name="Kim S."/>
        </authorList>
    </citation>
    <scope>NUCLEOTIDE SEQUENCE</scope>
    <source>
        <strain evidence="2">KCTC 32020</strain>
    </source>
</reference>
<keyword evidence="1" id="KW-1133">Transmembrane helix</keyword>
<dbReference type="OrthoDB" id="5975450at2"/>
<accession>A0A918ZDK2</accession>
<keyword evidence="1" id="KW-0472">Membrane</keyword>
<sequence>MPSPAPAGAPRAPSSRLWSWSLLLLGAAGMVAAWIVLGLWNGRANGWMALLAALDMAWVLRLGGWRPGTARALLAAAATLAIALAANWGTAAAQLAGYFGFGPLEAALRMGPQHAWTLAQLANDPLDVAALMLGVLLAALAAR</sequence>
<dbReference type="RefSeq" id="WP_146475285.1">
    <property type="nucleotide sequence ID" value="NZ_BNCF01000022.1"/>
</dbReference>
<evidence type="ECO:0000313" key="2">
    <source>
        <dbReference type="EMBL" id="GHE44259.1"/>
    </source>
</evidence>
<proteinExistence type="predicted"/>
<comment type="caution">
    <text evidence="2">The sequence shown here is derived from an EMBL/GenBank/DDBJ whole genome shotgun (WGS) entry which is preliminary data.</text>
</comment>
<dbReference type="EMBL" id="BNCF01000022">
    <property type="protein sequence ID" value="GHE44259.1"/>
    <property type="molecule type" value="Genomic_DNA"/>
</dbReference>
<keyword evidence="3" id="KW-1185">Reference proteome</keyword>
<protein>
    <submittedName>
        <fullName evidence="2">Uncharacterized protein</fullName>
    </submittedName>
</protein>
<feature type="transmembrane region" description="Helical" evidence="1">
    <location>
        <begin position="46"/>
        <end position="65"/>
    </location>
</feature>
<organism evidence="2 3">
    <name type="scientific">Vulcaniibacterium thermophilum</name>
    <dbReference type="NCBI Taxonomy" id="1169913"/>
    <lineage>
        <taxon>Bacteria</taxon>
        <taxon>Pseudomonadati</taxon>
        <taxon>Pseudomonadota</taxon>
        <taxon>Gammaproteobacteria</taxon>
        <taxon>Lysobacterales</taxon>
        <taxon>Lysobacteraceae</taxon>
        <taxon>Vulcaniibacterium</taxon>
    </lineage>
</organism>
<feature type="transmembrane region" description="Helical" evidence="1">
    <location>
        <begin position="20"/>
        <end position="40"/>
    </location>
</feature>
<feature type="transmembrane region" description="Helical" evidence="1">
    <location>
        <begin position="72"/>
        <end position="101"/>
    </location>
</feature>
<evidence type="ECO:0000256" key="1">
    <source>
        <dbReference type="SAM" id="Phobius"/>
    </source>
</evidence>